<keyword evidence="2" id="KW-0408">Iron</keyword>
<organism evidence="5 6">
    <name type="scientific">Eiseniibacteriota bacterium</name>
    <dbReference type="NCBI Taxonomy" id="2212470"/>
    <lineage>
        <taxon>Bacteria</taxon>
        <taxon>Candidatus Eiseniibacteriota</taxon>
    </lineage>
</organism>
<sequence>MEHGGGWQWNYSDPIFWDQAAHEEEWRRVAALCRECGLCRKHCPAFDAFFSSSDRDSKATSAPDSISLAQKMAALCTLCGKCTNECPYKPPQERMIDFALLMLRTKLILAAKAGIAAPDRFLGNSDLIGAIGGLTAPLSNAMNRWRVVRLLLEKSLRVHRDCRIPRFHRRTFEGWFRKKERRIKRATLGRGGKVLLAPTCSVNYYYPEIGIAAVQILHHHDIQIICPPVRCCGGAHLETGNKEGFEMNMEANVTAFLPYVKRGYTIIMPQPACCYTTIERTPWVLETADARRVAEATIGLCEFLLGLREKGLLRTDFPRPGGRFLYHTPFAPEQHEGGIAGWELLALIPGADLRILNSTVGSGRTWGQRTDRYPASRRFMKEFILELERSPAEVLVSEDLQAGISLDLPEGLRPRHPIEVLRDAYGLSPKGDIPFAKGKGA</sequence>
<protein>
    <submittedName>
        <fullName evidence="5">4Fe-4S dicluster domain-containing protein</fullName>
    </submittedName>
</protein>
<evidence type="ECO:0000313" key="5">
    <source>
        <dbReference type="EMBL" id="MBU2691392.1"/>
    </source>
</evidence>
<dbReference type="PROSITE" id="PS00198">
    <property type="entry name" value="4FE4S_FER_1"/>
    <property type="match status" value="2"/>
</dbReference>
<name>A0A948RYF4_UNCEI</name>
<evidence type="ECO:0000256" key="3">
    <source>
        <dbReference type="ARBA" id="ARBA00023014"/>
    </source>
</evidence>
<keyword evidence="3" id="KW-0411">Iron-sulfur</keyword>
<evidence type="ECO:0000313" key="6">
    <source>
        <dbReference type="Proteomes" id="UP000777784"/>
    </source>
</evidence>
<dbReference type="Pfam" id="PF13183">
    <property type="entry name" value="Fer4_8"/>
    <property type="match status" value="1"/>
</dbReference>
<evidence type="ECO:0000256" key="2">
    <source>
        <dbReference type="ARBA" id="ARBA00023004"/>
    </source>
</evidence>
<feature type="domain" description="4Fe-4S ferredoxin-type" evidence="4">
    <location>
        <begin position="24"/>
        <end position="54"/>
    </location>
</feature>
<dbReference type="Gene3D" id="3.30.70.20">
    <property type="match status" value="1"/>
</dbReference>
<reference evidence="5" key="1">
    <citation type="submission" date="2021-05" db="EMBL/GenBank/DDBJ databases">
        <title>Energy efficiency and biological interactions define the core microbiome of deep oligotrophic groundwater.</title>
        <authorList>
            <person name="Mehrshad M."/>
            <person name="Lopez-Fernandez M."/>
            <person name="Bell E."/>
            <person name="Bernier-Latmani R."/>
            <person name="Bertilsson S."/>
            <person name="Dopson M."/>
        </authorList>
    </citation>
    <scope>NUCLEOTIDE SEQUENCE</scope>
    <source>
        <strain evidence="5">Modern_marine.mb.64</strain>
    </source>
</reference>
<proteinExistence type="predicted"/>
<gene>
    <name evidence="5" type="ORF">KJ970_10745</name>
</gene>
<feature type="domain" description="4Fe-4S ferredoxin-type" evidence="4">
    <location>
        <begin position="67"/>
        <end position="96"/>
    </location>
</feature>
<dbReference type="SUPFAM" id="SSF46548">
    <property type="entry name" value="alpha-helical ferredoxin"/>
    <property type="match status" value="1"/>
</dbReference>
<keyword evidence="1" id="KW-0479">Metal-binding</keyword>
<dbReference type="Proteomes" id="UP000777784">
    <property type="component" value="Unassembled WGS sequence"/>
</dbReference>
<accession>A0A948RYF4</accession>
<dbReference type="PANTHER" id="PTHR32479:SF19">
    <property type="entry name" value="ANAEROBIC GLYCEROL-3-PHOSPHATE DEHYDROGENASE SUBUNIT C"/>
    <property type="match status" value="1"/>
</dbReference>
<dbReference type="AlphaFoldDB" id="A0A948RYF4"/>
<dbReference type="InterPro" id="IPR017896">
    <property type="entry name" value="4Fe4S_Fe-S-bd"/>
</dbReference>
<dbReference type="GO" id="GO:0046872">
    <property type="term" value="F:metal ion binding"/>
    <property type="evidence" value="ECO:0007669"/>
    <property type="project" value="UniProtKB-KW"/>
</dbReference>
<dbReference type="InterPro" id="IPR017900">
    <property type="entry name" value="4Fe4S_Fe_S_CS"/>
</dbReference>
<evidence type="ECO:0000259" key="4">
    <source>
        <dbReference type="PROSITE" id="PS51379"/>
    </source>
</evidence>
<dbReference type="PANTHER" id="PTHR32479">
    <property type="entry name" value="GLYCOLATE OXIDASE IRON-SULFUR SUBUNIT"/>
    <property type="match status" value="1"/>
</dbReference>
<evidence type="ECO:0000256" key="1">
    <source>
        <dbReference type="ARBA" id="ARBA00022723"/>
    </source>
</evidence>
<dbReference type="PROSITE" id="PS51379">
    <property type="entry name" value="4FE4S_FER_2"/>
    <property type="match status" value="2"/>
</dbReference>
<dbReference type="EMBL" id="JAHJDP010000061">
    <property type="protein sequence ID" value="MBU2691392.1"/>
    <property type="molecule type" value="Genomic_DNA"/>
</dbReference>
<dbReference type="GO" id="GO:0051536">
    <property type="term" value="F:iron-sulfur cluster binding"/>
    <property type="evidence" value="ECO:0007669"/>
    <property type="project" value="UniProtKB-KW"/>
</dbReference>
<comment type="caution">
    <text evidence="5">The sequence shown here is derived from an EMBL/GenBank/DDBJ whole genome shotgun (WGS) entry which is preliminary data.</text>
</comment>